<evidence type="ECO:0000313" key="3">
    <source>
        <dbReference type="Proteomes" id="UP000198157"/>
    </source>
</evidence>
<evidence type="ECO:0000313" key="2">
    <source>
        <dbReference type="EMBL" id="OWQ49673.1"/>
    </source>
</evidence>
<protein>
    <submittedName>
        <fullName evidence="2">Uncharacterized protein</fullName>
    </submittedName>
</protein>
<dbReference type="AlphaFoldDB" id="A0A246HHQ3"/>
<reference evidence="2 3" key="1">
    <citation type="submission" date="2017-06" db="EMBL/GenBank/DDBJ databases">
        <authorList>
            <person name="Kim H.J."/>
            <person name="Triplett B.A."/>
        </authorList>
    </citation>
    <scope>NUCLEOTIDE SEQUENCE [LARGE SCALE GENOMIC DNA]</scope>
    <source>
        <strain evidence="2 3">13146</strain>
    </source>
</reference>
<keyword evidence="1" id="KW-0175">Coiled coil</keyword>
<sequence length="143" mass="16337">MGRHLRDRDVQRVVEILDGWKSGLTWEALVEACQKRLGLQPVRQTLYRSMRIREAFELAKARVRSDALPVPLPSSLRAAGERIVRLEAENGRLRRENEGLMGQFVIWQYNAHLKGMSEAELNCPLPEVDLGLTQKKKSPHKGI</sequence>
<accession>A0A246HHQ3</accession>
<dbReference type="Proteomes" id="UP000198157">
    <property type="component" value="Unassembled WGS sequence"/>
</dbReference>
<dbReference type="EMBL" id="NIVS01000057">
    <property type="protein sequence ID" value="OWQ49673.1"/>
    <property type="molecule type" value="Genomic_DNA"/>
</dbReference>
<name>A0A246HHQ3_STEMA</name>
<dbReference type="OrthoDB" id="8702396at2"/>
<gene>
    <name evidence="2" type="ORF">CEE60_18875</name>
</gene>
<feature type="coiled-coil region" evidence="1">
    <location>
        <begin position="76"/>
        <end position="103"/>
    </location>
</feature>
<evidence type="ECO:0000256" key="1">
    <source>
        <dbReference type="SAM" id="Coils"/>
    </source>
</evidence>
<organism evidence="2 3">
    <name type="scientific">Stenotrophomonas maltophilia</name>
    <name type="common">Pseudomonas maltophilia</name>
    <name type="synonym">Xanthomonas maltophilia</name>
    <dbReference type="NCBI Taxonomy" id="40324"/>
    <lineage>
        <taxon>Bacteria</taxon>
        <taxon>Pseudomonadati</taxon>
        <taxon>Pseudomonadota</taxon>
        <taxon>Gammaproteobacteria</taxon>
        <taxon>Lysobacterales</taxon>
        <taxon>Lysobacteraceae</taxon>
        <taxon>Stenotrophomonas</taxon>
        <taxon>Stenotrophomonas maltophilia group</taxon>
    </lineage>
</organism>
<proteinExistence type="predicted"/>
<comment type="caution">
    <text evidence="2">The sequence shown here is derived from an EMBL/GenBank/DDBJ whole genome shotgun (WGS) entry which is preliminary data.</text>
</comment>